<sequence>MVRSLSQATSGNRAYLQKGYLYRKHSCTIMVQCKVTLYIAGTTIATRSGKDRHWVCNLYMSTTFLLYIIQFLYLVTHLLYESACHNDELTS</sequence>
<feature type="transmembrane region" description="Helical" evidence="1">
    <location>
        <begin position="58"/>
        <end position="80"/>
    </location>
</feature>
<dbReference type="EMBL" id="GBXM01007939">
    <property type="protein sequence ID" value="JAI00639.1"/>
    <property type="molecule type" value="Transcribed_RNA"/>
</dbReference>
<reference evidence="2" key="1">
    <citation type="submission" date="2014-11" db="EMBL/GenBank/DDBJ databases">
        <authorList>
            <person name="Amaro Gonzalez C."/>
        </authorList>
    </citation>
    <scope>NUCLEOTIDE SEQUENCE</scope>
</reference>
<organism evidence="2">
    <name type="scientific">Anguilla anguilla</name>
    <name type="common">European freshwater eel</name>
    <name type="synonym">Muraena anguilla</name>
    <dbReference type="NCBI Taxonomy" id="7936"/>
    <lineage>
        <taxon>Eukaryota</taxon>
        <taxon>Metazoa</taxon>
        <taxon>Chordata</taxon>
        <taxon>Craniata</taxon>
        <taxon>Vertebrata</taxon>
        <taxon>Euteleostomi</taxon>
        <taxon>Actinopterygii</taxon>
        <taxon>Neopterygii</taxon>
        <taxon>Teleostei</taxon>
        <taxon>Anguilliformes</taxon>
        <taxon>Anguillidae</taxon>
        <taxon>Anguilla</taxon>
    </lineage>
</organism>
<proteinExistence type="predicted"/>
<reference evidence="2" key="2">
    <citation type="journal article" date="2015" name="Fish Shellfish Immunol.">
        <title>Early steps in the European eel (Anguilla anguilla)-Vibrio vulnificus interaction in the gills: Role of the RtxA13 toxin.</title>
        <authorList>
            <person name="Callol A."/>
            <person name="Pajuelo D."/>
            <person name="Ebbesson L."/>
            <person name="Teles M."/>
            <person name="MacKenzie S."/>
            <person name="Amaro C."/>
        </authorList>
    </citation>
    <scope>NUCLEOTIDE SEQUENCE</scope>
</reference>
<accession>A0A0E9XG22</accession>
<evidence type="ECO:0000313" key="2">
    <source>
        <dbReference type="EMBL" id="JAI00639.1"/>
    </source>
</evidence>
<name>A0A0E9XG22_ANGAN</name>
<keyword evidence="1" id="KW-1133">Transmembrane helix</keyword>
<dbReference type="AlphaFoldDB" id="A0A0E9XG22"/>
<keyword evidence="1" id="KW-0812">Transmembrane</keyword>
<protein>
    <submittedName>
        <fullName evidence="2">Uncharacterized protein</fullName>
    </submittedName>
</protein>
<evidence type="ECO:0000256" key="1">
    <source>
        <dbReference type="SAM" id="Phobius"/>
    </source>
</evidence>
<keyword evidence="1" id="KW-0472">Membrane</keyword>